<protein>
    <recommendedName>
        <fullName evidence="3">Ribosome maturation factor RimP</fullName>
    </recommendedName>
</protein>
<dbReference type="HAMAP" id="MF_01077">
    <property type="entry name" value="RimP"/>
    <property type="match status" value="1"/>
</dbReference>
<evidence type="ECO:0000256" key="3">
    <source>
        <dbReference type="HAMAP-Rule" id="MF_01077"/>
    </source>
</evidence>
<evidence type="ECO:0000256" key="1">
    <source>
        <dbReference type="ARBA" id="ARBA00022490"/>
    </source>
</evidence>
<feature type="domain" description="Ribosome maturation factor RimP C-terminal" evidence="5">
    <location>
        <begin position="87"/>
        <end position="156"/>
    </location>
</feature>
<proteinExistence type="inferred from homology"/>
<dbReference type="Proteomes" id="UP001595906">
    <property type="component" value="Unassembled WGS sequence"/>
</dbReference>
<dbReference type="Gene3D" id="3.30.300.70">
    <property type="entry name" value="RimP-like superfamily, N-terminal"/>
    <property type="match status" value="1"/>
</dbReference>
<evidence type="ECO:0000313" key="6">
    <source>
        <dbReference type="EMBL" id="MFC4233296.1"/>
    </source>
</evidence>
<evidence type="ECO:0000259" key="4">
    <source>
        <dbReference type="Pfam" id="PF02576"/>
    </source>
</evidence>
<dbReference type="Pfam" id="PF02576">
    <property type="entry name" value="RimP_N"/>
    <property type="match status" value="1"/>
</dbReference>
<dbReference type="InterPro" id="IPR003728">
    <property type="entry name" value="Ribosome_maturation_RimP"/>
</dbReference>
<gene>
    <name evidence="3" type="primary">rimP</name>
    <name evidence="6" type="ORF">ACFOW1_15445</name>
</gene>
<comment type="similarity">
    <text evidence="3">Belongs to the RimP family.</text>
</comment>
<evidence type="ECO:0000313" key="7">
    <source>
        <dbReference type="Proteomes" id="UP001595906"/>
    </source>
</evidence>
<keyword evidence="1 3" id="KW-0963">Cytoplasm</keyword>
<dbReference type="InterPro" id="IPR035956">
    <property type="entry name" value="RimP_N_sf"/>
</dbReference>
<dbReference type="SUPFAM" id="SSF75420">
    <property type="entry name" value="YhbC-like, N-terminal domain"/>
    <property type="match status" value="1"/>
</dbReference>
<organism evidence="6 7">
    <name type="scientific">Parasediminibacterium paludis</name>
    <dbReference type="NCBI Taxonomy" id="908966"/>
    <lineage>
        <taxon>Bacteria</taxon>
        <taxon>Pseudomonadati</taxon>
        <taxon>Bacteroidota</taxon>
        <taxon>Chitinophagia</taxon>
        <taxon>Chitinophagales</taxon>
        <taxon>Chitinophagaceae</taxon>
        <taxon>Parasediminibacterium</taxon>
    </lineage>
</organism>
<dbReference type="RefSeq" id="WP_379015516.1">
    <property type="nucleotide sequence ID" value="NZ_JBHSDC010000029.1"/>
</dbReference>
<comment type="caution">
    <text evidence="6">The sequence shown here is derived from an EMBL/GenBank/DDBJ whole genome shotgun (WGS) entry which is preliminary data.</text>
</comment>
<dbReference type="CDD" id="cd01734">
    <property type="entry name" value="YlxS_C"/>
    <property type="match status" value="1"/>
</dbReference>
<dbReference type="PANTHER" id="PTHR33867">
    <property type="entry name" value="RIBOSOME MATURATION FACTOR RIMP"/>
    <property type="match status" value="1"/>
</dbReference>
<keyword evidence="2 3" id="KW-0690">Ribosome biogenesis</keyword>
<dbReference type="InterPro" id="IPR036847">
    <property type="entry name" value="RimP_C_sf"/>
</dbReference>
<feature type="domain" description="Ribosome maturation factor RimP N-terminal" evidence="4">
    <location>
        <begin position="24"/>
        <end position="83"/>
    </location>
</feature>
<keyword evidence="7" id="KW-1185">Reference proteome</keyword>
<comment type="function">
    <text evidence="3">Required for maturation of 30S ribosomal subunits.</text>
</comment>
<comment type="subcellular location">
    <subcellularLocation>
        <location evidence="3">Cytoplasm</location>
    </subcellularLocation>
</comment>
<reference evidence="7" key="1">
    <citation type="journal article" date="2019" name="Int. J. Syst. Evol. Microbiol.">
        <title>The Global Catalogue of Microorganisms (GCM) 10K type strain sequencing project: providing services to taxonomists for standard genome sequencing and annotation.</title>
        <authorList>
            <consortium name="The Broad Institute Genomics Platform"/>
            <consortium name="The Broad Institute Genome Sequencing Center for Infectious Disease"/>
            <person name="Wu L."/>
            <person name="Ma J."/>
        </authorList>
    </citation>
    <scope>NUCLEOTIDE SEQUENCE [LARGE SCALE GENOMIC DNA]</scope>
    <source>
        <strain evidence="7">CECT 8010</strain>
    </source>
</reference>
<accession>A0ABV8Q223</accession>
<dbReference type="SUPFAM" id="SSF74942">
    <property type="entry name" value="YhbC-like, C-terminal domain"/>
    <property type="match status" value="1"/>
</dbReference>
<evidence type="ECO:0000259" key="5">
    <source>
        <dbReference type="Pfam" id="PF17384"/>
    </source>
</evidence>
<dbReference type="PANTHER" id="PTHR33867:SF1">
    <property type="entry name" value="RIBOSOME MATURATION FACTOR RIMP"/>
    <property type="match status" value="1"/>
</dbReference>
<sequence length="156" mass="17353">MAAAEQIQVLESFINSVIANDPEIFLVSLKIKPTNNIKVFLDADTGLPIDRCVKINRQLYKFIEEAGMYPEGDFSLEVSSPGITEPLKMHRQYQKNIGRNVEVVLTDTSVKEGVLQEVAEDSITIETSEGKGKKLVVAQLVIPFVNIKSTTVQIKF</sequence>
<dbReference type="EMBL" id="JBHSDC010000029">
    <property type="protein sequence ID" value="MFC4233296.1"/>
    <property type="molecule type" value="Genomic_DNA"/>
</dbReference>
<name>A0ABV8Q223_9BACT</name>
<dbReference type="Pfam" id="PF17384">
    <property type="entry name" value="DUF150_C"/>
    <property type="match status" value="1"/>
</dbReference>
<evidence type="ECO:0000256" key="2">
    <source>
        <dbReference type="ARBA" id="ARBA00022517"/>
    </source>
</evidence>
<dbReference type="InterPro" id="IPR028998">
    <property type="entry name" value="RimP_C"/>
</dbReference>
<dbReference type="InterPro" id="IPR028989">
    <property type="entry name" value="RimP_N"/>
</dbReference>